<evidence type="ECO:0000313" key="3">
    <source>
        <dbReference type="Proteomes" id="UP000245410"/>
    </source>
</evidence>
<comment type="caution">
    <text evidence="2">The sequence shown here is derived from an EMBL/GenBank/DDBJ whole genome shotgun (WGS) entry which is preliminary data.</text>
</comment>
<evidence type="ECO:0000256" key="1">
    <source>
        <dbReference type="SAM" id="MobiDB-lite"/>
    </source>
</evidence>
<feature type="region of interest" description="Disordered" evidence="1">
    <location>
        <begin position="30"/>
        <end position="107"/>
    </location>
</feature>
<reference evidence="2 3" key="1">
    <citation type="submission" date="2018-05" db="EMBL/GenBank/DDBJ databases">
        <title>Micromonospora atacamensis sp. nov., a novel actinobacteria isolated from high altitude Atacama Desert soil.</title>
        <authorList>
            <person name="Carro L."/>
            <person name="Golinska P."/>
            <person name="Klenk H.-P."/>
            <person name="Goodfellow M."/>
        </authorList>
    </citation>
    <scope>NUCLEOTIDE SEQUENCE [LARGE SCALE GENOMIC DNA]</scope>
    <source>
        <strain evidence="2 3">5R2A7</strain>
    </source>
</reference>
<protein>
    <recommendedName>
        <fullName evidence="4">Cell wall-active antibiotics response LiaF-like C-terminal domain-containing protein</fullName>
    </recommendedName>
</protein>
<keyword evidence="3" id="KW-1185">Reference proteome</keyword>
<evidence type="ECO:0000313" key="2">
    <source>
        <dbReference type="EMBL" id="PWR13028.1"/>
    </source>
</evidence>
<feature type="compositionally biased region" description="Low complexity" evidence="1">
    <location>
        <begin position="61"/>
        <end position="71"/>
    </location>
</feature>
<evidence type="ECO:0008006" key="4">
    <source>
        <dbReference type="Google" id="ProtNLM"/>
    </source>
</evidence>
<proteinExistence type="predicted"/>
<dbReference type="EMBL" id="QGKR01000087">
    <property type="protein sequence ID" value="PWR13028.1"/>
    <property type="molecule type" value="Genomic_DNA"/>
</dbReference>
<feature type="compositionally biased region" description="Basic and acidic residues" evidence="1">
    <location>
        <begin position="73"/>
        <end position="82"/>
    </location>
</feature>
<organism evidence="2 3">
    <name type="scientific">Micromonospora acroterricola</name>
    <dbReference type="NCBI Taxonomy" id="2202421"/>
    <lineage>
        <taxon>Bacteria</taxon>
        <taxon>Bacillati</taxon>
        <taxon>Actinomycetota</taxon>
        <taxon>Actinomycetes</taxon>
        <taxon>Micromonosporales</taxon>
        <taxon>Micromonosporaceae</taxon>
        <taxon>Micromonospora</taxon>
    </lineage>
</organism>
<dbReference type="Proteomes" id="UP000245410">
    <property type="component" value="Unassembled WGS sequence"/>
</dbReference>
<name>A0A317DE51_9ACTN</name>
<sequence length="309" mass="30663">MLILGAAAVAVIVADPHRLGMGYSGAVGPGGEPNAVRPGGEPGAGGPDGATDPARPDDAPDAASPGGTAPDVARPDARRGEDAGPGTNTSDRAGGGPHGEGAPAAGQAMVAPVAGRQEATFVLADGLASLDLRVADLGDDLYRISSPAGSGVAPRPEVLGETVRLGVVATGTAGARAVRVLLNERVGWRLHLVGGVSSQTLDLGRARLLGMELAGGSSRTDIFLPPVTGTMTVRLTGGASQLDVRVPGEPPVRVRVGAGAASVVVRDERWAGVAAGALLSTPGWDRSVDRLYLDLVAGASSVTVGSATR</sequence>
<accession>A0A317DE51</accession>
<gene>
    <name evidence="2" type="ORF">DKT68_01800</name>
</gene>
<dbReference type="AlphaFoldDB" id="A0A317DE51"/>